<dbReference type="CDD" id="cd00531">
    <property type="entry name" value="NTF2_like"/>
    <property type="match status" value="1"/>
</dbReference>
<evidence type="ECO:0000313" key="2">
    <source>
        <dbReference type="EMBL" id="MBY8822054.1"/>
    </source>
</evidence>
<dbReference type="Pfam" id="PF13577">
    <property type="entry name" value="SnoaL_4"/>
    <property type="match status" value="1"/>
</dbReference>
<dbReference type="RefSeq" id="WP_222989167.1">
    <property type="nucleotide sequence ID" value="NZ_JAINVV010000004.1"/>
</dbReference>
<comment type="caution">
    <text evidence="2">The sequence shown here is derived from an EMBL/GenBank/DDBJ whole genome shotgun (WGS) entry which is preliminary data.</text>
</comment>
<dbReference type="Proteomes" id="UP000706039">
    <property type="component" value="Unassembled WGS sequence"/>
</dbReference>
<accession>A0ABS7PL65</accession>
<gene>
    <name evidence="2" type="ORF">K7G82_07110</name>
</gene>
<reference evidence="2 3" key="1">
    <citation type="submission" date="2021-08" db="EMBL/GenBank/DDBJ databases">
        <authorList>
            <person name="Tuo L."/>
        </authorList>
    </citation>
    <scope>NUCLEOTIDE SEQUENCE [LARGE SCALE GENOMIC DNA]</scope>
    <source>
        <strain evidence="2 3">JCM 31229</strain>
    </source>
</reference>
<sequence length="187" mass="21080">MRLTVEQLLDRQEIEDVLISYARGADRGDADLIAAAYHPDAIEDHGGVFVGPASDYVAVMRKILPGAPLMTHLCTNITIELDGDRALSECYFLTFSRRDGGEDSYDSLTMARCVDRFERRDGTWRIAHRRLAWEWNHEMPVNETWGRGMIIPDMAKAVRGAKKPHDILYGEWTGRHEGIGRHEGAAA</sequence>
<dbReference type="InterPro" id="IPR037401">
    <property type="entry name" value="SnoaL-like"/>
</dbReference>
<dbReference type="Gene3D" id="3.10.450.50">
    <property type="match status" value="1"/>
</dbReference>
<keyword evidence="3" id="KW-1185">Reference proteome</keyword>
<dbReference type="InterPro" id="IPR032710">
    <property type="entry name" value="NTF2-like_dom_sf"/>
</dbReference>
<evidence type="ECO:0000313" key="3">
    <source>
        <dbReference type="Proteomes" id="UP000706039"/>
    </source>
</evidence>
<organism evidence="2 3">
    <name type="scientific">Sphingomonas colocasiae</name>
    <dbReference type="NCBI Taxonomy" id="1848973"/>
    <lineage>
        <taxon>Bacteria</taxon>
        <taxon>Pseudomonadati</taxon>
        <taxon>Pseudomonadota</taxon>
        <taxon>Alphaproteobacteria</taxon>
        <taxon>Sphingomonadales</taxon>
        <taxon>Sphingomonadaceae</taxon>
        <taxon>Sphingomonas</taxon>
    </lineage>
</organism>
<dbReference type="SUPFAM" id="SSF54427">
    <property type="entry name" value="NTF2-like"/>
    <property type="match status" value="1"/>
</dbReference>
<dbReference type="EMBL" id="JAINVV010000004">
    <property type="protein sequence ID" value="MBY8822054.1"/>
    <property type="molecule type" value="Genomic_DNA"/>
</dbReference>
<feature type="domain" description="SnoaL-like" evidence="1">
    <location>
        <begin position="7"/>
        <end position="130"/>
    </location>
</feature>
<name>A0ABS7PL65_9SPHN</name>
<proteinExistence type="predicted"/>
<evidence type="ECO:0000259" key="1">
    <source>
        <dbReference type="Pfam" id="PF13577"/>
    </source>
</evidence>
<protein>
    <submittedName>
        <fullName evidence="2">Nuclear transport factor 2 family protein</fullName>
    </submittedName>
</protein>